<feature type="compositionally biased region" description="Low complexity" evidence="1">
    <location>
        <begin position="564"/>
        <end position="574"/>
    </location>
</feature>
<feature type="compositionally biased region" description="Basic and acidic residues" evidence="1">
    <location>
        <begin position="582"/>
        <end position="596"/>
    </location>
</feature>
<dbReference type="RefSeq" id="WP_183962229.1">
    <property type="nucleotide sequence ID" value="NZ_BAABBZ010000012.1"/>
</dbReference>
<evidence type="ECO:0000313" key="3">
    <source>
        <dbReference type="EMBL" id="MBB3983702.1"/>
    </source>
</evidence>
<feature type="compositionally biased region" description="Basic and acidic residues" evidence="1">
    <location>
        <begin position="19"/>
        <end position="28"/>
    </location>
</feature>
<dbReference type="Pfam" id="PF02120">
    <property type="entry name" value="Flg_hook"/>
    <property type="match status" value="1"/>
</dbReference>
<accession>A0A7W6GQK3</accession>
<name>A0A7W6GQK3_9RHOB</name>
<dbReference type="Gene3D" id="3.30.750.140">
    <property type="match status" value="1"/>
</dbReference>
<dbReference type="AlphaFoldDB" id="A0A7W6GQK3"/>
<reference evidence="3 4" key="1">
    <citation type="submission" date="2020-08" db="EMBL/GenBank/DDBJ databases">
        <title>Genomic Encyclopedia of Type Strains, Phase IV (KMG-IV): sequencing the most valuable type-strain genomes for metagenomic binning, comparative biology and taxonomic classification.</title>
        <authorList>
            <person name="Goeker M."/>
        </authorList>
    </citation>
    <scope>NUCLEOTIDE SEQUENCE [LARGE SCALE GENOMIC DNA]</scope>
    <source>
        <strain evidence="3 4">DSM 102235</strain>
    </source>
</reference>
<protein>
    <recommendedName>
        <fullName evidence="2">Flagellar hook-length control protein-like C-terminal domain-containing protein</fullName>
    </recommendedName>
</protein>
<feature type="region of interest" description="Disordered" evidence="1">
    <location>
        <begin position="19"/>
        <end position="84"/>
    </location>
</feature>
<comment type="caution">
    <text evidence="3">The sequence shown here is derived from an EMBL/GenBank/DDBJ whole genome shotgun (WGS) entry which is preliminary data.</text>
</comment>
<feature type="compositionally biased region" description="Basic and acidic residues" evidence="1">
    <location>
        <begin position="42"/>
        <end position="55"/>
    </location>
</feature>
<dbReference type="CDD" id="cd17470">
    <property type="entry name" value="T3SS_Flik_C"/>
    <property type="match status" value="1"/>
</dbReference>
<evidence type="ECO:0000259" key="2">
    <source>
        <dbReference type="Pfam" id="PF02120"/>
    </source>
</evidence>
<keyword evidence="4" id="KW-1185">Reference proteome</keyword>
<feature type="domain" description="Flagellar hook-length control protein-like C-terminal" evidence="2">
    <location>
        <begin position="508"/>
        <end position="578"/>
    </location>
</feature>
<proteinExistence type="predicted"/>
<dbReference type="EMBL" id="JACIEJ010000001">
    <property type="protein sequence ID" value="MBB3983702.1"/>
    <property type="molecule type" value="Genomic_DNA"/>
</dbReference>
<gene>
    <name evidence="3" type="ORF">GGQ68_000013</name>
</gene>
<dbReference type="InterPro" id="IPR021136">
    <property type="entry name" value="Flagellar_hook_control-like_C"/>
</dbReference>
<feature type="compositionally biased region" description="Polar residues" evidence="1">
    <location>
        <begin position="261"/>
        <end position="275"/>
    </location>
</feature>
<feature type="compositionally biased region" description="Acidic residues" evidence="1">
    <location>
        <begin position="72"/>
        <end position="84"/>
    </location>
</feature>
<feature type="region of interest" description="Disordered" evidence="1">
    <location>
        <begin position="243"/>
        <end position="288"/>
    </location>
</feature>
<sequence>MLNQLTSLLGLAPKMVEAHEKPTAKGDDFSDVFAETNVPSHQSKDAGAELERDPPPDNAVAEETNDKRDLGIADEVDASEDLDSDYPTETDLILDVALKDVNKSSLVSWKGDPESSTDRQYLKNSFQFLENVSKSTSDSDFKSTSPKERNTNHELLGANNILSRKDVTSLNNIPAQTSEAEKSWVSKDVKQSIGLALEGAERINRAATNIEEPKKTGLHGRDNVKDEAVVAISKSAETSVTDQRATGVFGKERRSIRPPIFSTSGLGAAPSSDTQKGPAGSGLSFPTDNEKYTASHAIASVASRQDPAMGKSVRGASEETASTLSVNVKMVSAEKEETSGHRHKSTHFMSGLGDQSISAISETHKEGVTQSKAEEMSLTFGKNEVPRFISRRAARELESKSLSSRVVGPASSVSPQPTSTSLGVTASGLSVAPIAQENLAKGAPLGQIDVEAEAEADLILEELSLGASTRRQVTSSAPHGILQNAPNRSEAAAVVRQIAEGAARVTDGTVELRLQPEELGRVRMFLVSGEHGLTVTILADRQETLDLMRRNVDELARNLSDAGFEGAGFSFGEDPGSDDDESTRSIRQDPREEPELNQKANISTQPVDGLDIRI</sequence>
<feature type="region of interest" description="Disordered" evidence="1">
    <location>
        <begin position="564"/>
        <end position="614"/>
    </location>
</feature>
<evidence type="ECO:0000313" key="4">
    <source>
        <dbReference type="Proteomes" id="UP000541426"/>
    </source>
</evidence>
<dbReference type="InterPro" id="IPR038610">
    <property type="entry name" value="FliK-like_C_sf"/>
</dbReference>
<evidence type="ECO:0000256" key="1">
    <source>
        <dbReference type="SAM" id="MobiDB-lite"/>
    </source>
</evidence>
<organism evidence="3 4">
    <name type="scientific">Sagittula marina</name>
    <dbReference type="NCBI Taxonomy" id="943940"/>
    <lineage>
        <taxon>Bacteria</taxon>
        <taxon>Pseudomonadati</taxon>
        <taxon>Pseudomonadota</taxon>
        <taxon>Alphaproteobacteria</taxon>
        <taxon>Rhodobacterales</taxon>
        <taxon>Roseobacteraceae</taxon>
        <taxon>Sagittula</taxon>
    </lineage>
</organism>
<dbReference type="Proteomes" id="UP000541426">
    <property type="component" value="Unassembled WGS sequence"/>
</dbReference>